<evidence type="ECO:0000256" key="7">
    <source>
        <dbReference type="ARBA" id="ARBA00022519"/>
    </source>
</evidence>
<keyword evidence="15 24" id="KW-1133">Transmembrane helix</keyword>
<evidence type="ECO:0000256" key="17">
    <source>
        <dbReference type="ARBA" id="ARBA00023136"/>
    </source>
</evidence>
<dbReference type="AlphaFoldDB" id="A0A6S6TEL3"/>
<dbReference type="GO" id="GO:0006654">
    <property type="term" value="P:phosphatidic acid biosynthetic process"/>
    <property type="evidence" value="ECO:0007669"/>
    <property type="project" value="InterPro"/>
</dbReference>
<protein>
    <recommendedName>
        <fullName evidence="4 24">Diacylglycerol kinase</fullName>
        <ecNumber evidence="3 24">2.7.1.107</ecNumber>
    </recommendedName>
</protein>
<evidence type="ECO:0000256" key="5">
    <source>
        <dbReference type="ARBA" id="ARBA00022475"/>
    </source>
</evidence>
<dbReference type="PANTHER" id="PTHR34299">
    <property type="entry name" value="DIACYLGLYCEROL KINASE"/>
    <property type="match status" value="1"/>
</dbReference>
<dbReference type="Pfam" id="PF01219">
    <property type="entry name" value="DAGK_prokar"/>
    <property type="match status" value="1"/>
</dbReference>
<accession>A0A6S6TEL3</accession>
<keyword evidence="19 24" id="KW-1208">Phospholipid metabolism</keyword>
<evidence type="ECO:0000256" key="21">
    <source>
        <dbReference type="PIRSR" id="PIRSR600829-2"/>
    </source>
</evidence>
<feature type="binding site" evidence="21">
    <location>
        <position position="100"/>
    </location>
    <ligand>
        <name>substrate</name>
    </ligand>
</feature>
<dbReference type="InterPro" id="IPR033718">
    <property type="entry name" value="DAGK_prok"/>
</dbReference>
<evidence type="ECO:0000256" key="19">
    <source>
        <dbReference type="ARBA" id="ARBA00023264"/>
    </source>
</evidence>
<feature type="binding site" evidence="21">
    <location>
        <position position="11"/>
    </location>
    <ligand>
        <name>substrate</name>
    </ligand>
</feature>
<keyword evidence="16 24" id="KW-0443">Lipid metabolism</keyword>
<dbReference type="CDD" id="cd14264">
    <property type="entry name" value="DAGK_IM"/>
    <property type="match status" value="1"/>
</dbReference>
<keyword evidence="6" id="KW-0444">Lipid biosynthesis</keyword>
<feature type="binding site" evidence="23">
    <location>
        <position position="78"/>
    </location>
    <ligand>
        <name>a divalent metal cation</name>
        <dbReference type="ChEBI" id="CHEBI:60240"/>
    </ligand>
</feature>
<keyword evidence="17 24" id="KW-0472">Membrane</keyword>
<evidence type="ECO:0000256" key="15">
    <source>
        <dbReference type="ARBA" id="ARBA00022989"/>
    </source>
</evidence>
<comment type="similarity">
    <text evidence="2 24">Belongs to the bacterial diacylglycerol kinase family.</text>
</comment>
<evidence type="ECO:0000256" key="4">
    <source>
        <dbReference type="ARBA" id="ARBA00017575"/>
    </source>
</evidence>
<evidence type="ECO:0000256" key="8">
    <source>
        <dbReference type="ARBA" id="ARBA00022679"/>
    </source>
</evidence>
<feature type="binding site" evidence="22">
    <location>
        <position position="78"/>
    </location>
    <ligand>
        <name>ATP</name>
        <dbReference type="ChEBI" id="CHEBI:30616"/>
    </ligand>
</feature>
<proteinExistence type="inferred from homology"/>
<feature type="transmembrane region" description="Helical" evidence="24">
    <location>
        <begin position="57"/>
        <end position="77"/>
    </location>
</feature>
<keyword evidence="18" id="KW-0594">Phospholipid biosynthesis</keyword>
<evidence type="ECO:0000256" key="11">
    <source>
        <dbReference type="ARBA" id="ARBA00022741"/>
    </source>
</evidence>
<dbReference type="GO" id="GO:0005886">
    <property type="term" value="C:plasma membrane"/>
    <property type="evidence" value="ECO:0007669"/>
    <property type="project" value="UniProtKB-SubCell"/>
</dbReference>
<organism evidence="25">
    <name type="scientific">uncultured Thiotrichaceae bacterium</name>
    <dbReference type="NCBI Taxonomy" id="298394"/>
    <lineage>
        <taxon>Bacteria</taxon>
        <taxon>Pseudomonadati</taxon>
        <taxon>Pseudomonadota</taxon>
        <taxon>Gammaproteobacteria</taxon>
        <taxon>Thiotrichales</taxon>
        <taxon>Thiotrichaceae</taxon>
        <taxon>environmental samples</taxon>
    </lineage>
</organism>
<dbReference type="Gene3D" id="1.10.287.3610">
    <property type="match status" value="1"/>
</dbReference>
<comment type="subcellular location">
    <subcellularLocation>
        <location evidence="1 24">Cell inner membrane</location>
        <topology evidence="1 24">Multi-pass membrane protein</topology>
    </subcellularLocation>
</comment>
<keyword evidence="8 24" id="KW-0808">Transferase</keyword>
<name>A0A6S6TEL3_9GAMM</name>
<keyword evidence="11 22" id="KW-0547">Nucleotide-binding</keyword>
<evidence type="ECO:0000256" key="22">
    <source>
        <dbReference type="PIRSR" id="PIRSR600829-3"/>
    </source>
</evidence>
<keyword evidence="9 24" id="KW-0812">Transmembrane</keyword>
<evidence type="ECO:0000256" key="16">
    <source>
        <dbReference type="ARBA" id="ARBA00023098"/>
    </source>
</evidence>
<feature type="binding site" evidence="21">
    <location>
        <begin position="32"/>
        <end position="36"/>
    </location>
    <ligand>
        <name>substrate</name>
    </ligand>
</feature>
<dbReference type="GO" id="GO:0004143">
    <property type="term" value="F:ATP-dependent diacylglycerol kinase activity"/>
    <property type="evidence" value="ECO:0007669"/>
    <property type="project" value="UniProtKB-EC"/>
</dbReference>
<dbReference type="GO" id="GO:0005524">
    <property type="term" value="F:ATP binding"/>
    <property type="evidence" value="ECO:0007669"/>
    <property type="project" value="UniProtKB-KW"/>
</dbReference>
<feature type="active site" description="Proton acceptor" evidence="20">
    <location>
        <position position="71"/>
    </location>
</feature>
<evidence type="ECO:0000256" key="9">
    <source>
        <dbReference type="ARBA" id="ARBA00022692"/>
    </source>
</evidence>
<comment type="function">
    <text evidence="24">Catalyzes the ATP-dependent phosphorylation of sn-l,2-diacylglycerol (DAG) to phosphatidic acid. Involved in the recycling of diacylglycerol produced as a by-product during membrane-derived oligosaccharide (MDO) biosynthesis.</text>
</comment>
<keyword evidence="13 22" id="KW-0067">ATP-binding</keyword>
<feature type="binding site" evidence="21">
    <location>
        <begin position="15"/>
        <end position="20"/>
    </location>
    <ligand>
        <name>substrate</name>
    </ligand>
</feature>
<dbReference type="PANTHER" id="PTHR34299:SF1">
    <property type="entry name" value="DIACYLGLYCEROL KINASE"/>
    <property type="match status" value="1"/>
</dbReference>
<keyword evidence="7 24" id="KW-0997">Cell inner membrane</keyword>
<evidence type="ECO:0000256" key="20">
    <source>
        <dbReference type="PIRSR" id="PIRSR600829-1"/>
    </source>
</evidence>
<feature type="binding site" evidence="22">
    <location>
        <begin position="96"/>
        <end position="97"/>
    </location>
    <ligand>
        <name>ATP</name>
        <dbReference type="ChEBI" id="CHEBI:30616"/>
    </ligand>
</feature>
<sequence>MANNPNKSVRRIINASRFSWQGLRAAYKHEEAFRQEFFLLLISVPLALWLGDNALEIGLMVSSIILVLIVEILNSAIEAVVDRFGGEMHELSGRAKDMGSAAVSLALLYALVCWISVLLM</sequence>
<dbReference type="EMBL" id="CACVAY010000084">
    <property type="protein sequence ID" value="CAA6817774.1"/>
    <property type="molecule type" value="Genomic_DNA"/>
</dbReference>
<gene>
    <name evidence="25" type="ORF">HELGO_WM4868</name>
</gene>
<evidence type="ECO:0000256" key="12">
    <source>
        <dbReference type="ARBA" id="ARBA00022777"/>
    </source>
</evidence>
<feature type="transmembrane region" description="Helical" evidence="24">
    <location>
        <begin position="98"/>
        <end position="119"/>
    </location>
</feature>
<feature type="transmembrane region" description="Helical" evidence="24">
    <location>
        <begin position="33"/>
        <end position="51"/>
    </location>
</feature>
<feature type="binding site" evidence="22">
    <location>
        <position position="30"/>
    </location>
    <ligand>
        <name>ATP</name>
        <dbReference type="ChEBI" id="CHEBI:30616"/>
    </ligand>
</feature>
<evidence type="ECO:0000256" key="6">
    <source>
        <dbReference type="ARBA" id="ARBA00022516"/>
    </source>
</evidence>
<evidence type="ECO:0000256" key="24">
    <source>
        <dbReference type="RuleBase" id="RU363065"/>
    </source>
</evidence>
<evidence type="ECO:0000256" key="23">
    <source>
        <dbReference type="PIRSR" id="PIRSR600829-4"/>
    </source>
</evidence>
<evidence type="ECO:0000256" key="10">
    <source>
        <dbReference type="ARBA" id="ARBA00022723"/>
    </source>
</evidence>
<keyword evidence="10 23" id="KW-0479">Metal-binding</keyword>
<comment type="catalytic activity">
    <reaction evidence="24">
        <text>a 1,2-diacyl-sn-glycerol + ATP = a 1,2-diacyl-sn-glycero-3-phosphate + ADP + H(+)</text>
        <dbReference type="Rhea" id="RHEA:10272"/>
        <dbReference type="ChEBI" id="CHEBI:15378"/>
        <dbReference type="ChEBI" id="CHEBI:17815"/>
        <dbReference type="ChEBI" id="CHEBI:30616"/>
        <dbReference type="ChEBI" id="CHEBI:58608"/>
        <dbReference type="ChEBI" id="CHEBI:456216"/>
        <dbReference type="EC" id="2.7.1.107"/>
    </reaction>
</comment>
<reference evidence="25" key="1">
    <citation type="submission" date="2020-01" db="EMBL/GenBank/DDBJ databases">
        <authorList>
            <person name="Meier V. D."/>
            <person name="Meier V D."/>
        </authorList>
    </citation>
    <scope>NUCLEOTIDE SEQUENCE</scope>
    <source>
        <strain evidence="25">HLG_WM_MAG_07</strain>
    </source>
</reference>
<evidence type="ECO:0000256" key="13">
    <source>
        <dbReference type="ARBA" id="ARBA00022840"/>
    </source>
</evidence>
<keyword evidence="14 23" id="KW-0460">Magnesium</keyword>
<dbReference type="EC" id="2.7.1.107" evidence="3 24"/>
<dbReference type="GO" id="GO:0046872">
    <property type="term" value="F:metal ion binding"/>
    <property type="evidence" value="ECO:0007669"/>
    <property type="project" value="UniProtKB-KW"/>
</dbReference>
<feature type="binding site" evidence="21">
    <location>
        <position position="71"/>
    </location>
    <ligand>
        <name>substrate</name>
    </ligand>
</feature>
<dbReference type="PROSITE" id="PS01069">
    <property type="entry name" value="DAGK_PROKAR"/>
    <property type="match status" value="1"/>
</dbReference>
<dbReference type="InterPro" id="IPR000829">
    <property type="entry name" value="DAGK"/>
</dbReference>
<feature type="binding site" evidence="23">
    <location>
        <position position="30"/>
    </location>
    <ligand>
        <name>a divalent metal cation</name>
        <dbReference type="ChEBI" id="CHEBI:60240"/>
    </ligand>
</feature>
<evidence type="ECO:0000256" key="18">
    <source>
        <dbReference type="ARBA" id="ARBA00023209"/>
    </source>
</evidence>
<dbReference type="InterPro" id="IPR036945">
    <property type="entry name" value="DAGK_sf"/>
</dbReference>
<keyword evidence="12 24" id="KW-0418">Kinase</keyword>
<keyword evidence="5" id="KW-1003">Cell membrane</keyword>
<evidence type="ECO:0000256" key="14">
    <source>
        <dbReference type="ARBA" id="ARBA00022842"/>
    </source>
</evidence>
<feature type="binding site" evidence="22">
    <location>
        <begin position="87"/>
        <end position="89"/>
    </location>
    <ligand>
        <name>ATP</name>
        <dbReference type="ChEBI" id="CHEBI:30616"/>
    </ligand>
</feature>
<evidence type="ECO:0000256" key="2">
    <source>
        <dbReference type="ARBA" id="ARBA00005967"/>
    </source>
</evidence>
<comment type="cofactor">
    <cofactor evidence="23">
        <name>Mg(2+)</name>
        <dbReference type="ChEBI" id="CHEBI:18420"/>
    </cofactor>
    <text evidence="23">Mn(2+), Zn(2+), Cd(2+) and Co(2+) support activity to lesser extents.</text>
</comment>
<evidence type="ECO:0000313" key="25">
    <source>
        <dbReference type="EMBL" id="CAA6817774.1"/>
    </source>
</evidence>
<feature type="binding site" evidence="22">
    <location>
        <position position="11"/>
    </location>
    <ligand>
        <name>ATP</name>
        <dbReference type="ChEBI" id="CHEBI:30616"/>
    </ligand>
</feature>
<evidence type="ECO:0000256" key="1">
    <source>
        <dbReference type="ARBA" id="ARBA00004429"/>
    </source>
</evidence>
<evidence type="ECO:0000256" key="3">
    <source>
        <dbReference type="ARBA" id="ARBA00012133"/>
    </source>
</evidence>